<dbReference type="SUPFAM" id="SSF51338">
    <property type="entry name" value="Composite domain of metallo-dependent hydrolases"/>
    <property type="match status" value="1"/>
</dbReference>
<dbReference type="InterPro" id="IPR013108">
    <property type="entry name" value="Amidohydro_3"/>
</dbReference>
<evidence type="ECO:0000313" key="3">
    <source>
        <dbReference type="Proteomes" id="UP000318405"/>
    </source>
</evidence>
<dbReference type="Proteomes" id="UP000318405">
    <property type="component" value="Unassembled WGS sequence"/>
</dbReference>
<reference evidence="2 3" key="1">
    <citation type="submission" date="2019-07" db="EMBL/GenBank/DDBJ databases">
        <title>Qingshengfaniella alkalisoli gen. nov., sp. nov., isolated from saline soil.</title>
        <authorList>
            <person name="Xu L."/>
            <person name="Huang X.-X."/>
            <person name="Sun J.-Q."/>
        </authorList>
    </citation>
    <scope>NUCLEOTIDE SEQUENCE [LARGE SCALE GENOMIC DNA]</scope>
    <source>
        <strain evidence="2 3">DSM 27279</strain>
    </source>
</reference>
<evidence type="ECO:0000259" key="1">
    <source>
        <dbReference type="Pfam" id="PF07969"/>
    </source>
</evidence>
<dbReference type="InterPro" id="IPR011059">
    <property type="entry name" value="Metal-dep_hydrolase_composite"/>
</dbReference>
<keyword evidence="3" id="KW-1185">Reference proteome</keyword>
<dbReference type="InterPro" id="IPR032466">
    <property type="entry name" value="Metal_Hydrolase"/>
</dbReference>
<sequence>MEHPATPERLRRARLPRWLLGSDWPVMDAQPVLADIALAQGRIAAITPACGHTHAAGDWDLAGAPVLPGLIEAHAHLDKTLTLHRLGQVEPGLLGAIEAMMHDRARWSADDVRERAEQALQWAWAAGVTRMRTHCDWWEPAAVPIAWHVLAELGHDWRARVELERSALIPLTLFAEREDARRLARQVARLGAGAHLGGFVHTSNWNPQALRHLVTAAAEAGLGLDLHIDEELAPQAAGLATLAALLADTGFDGPVVCSHACALSVQDPDRALATLDAVARTPITLVSLPATNLLLQDAQTGRTPRTRGLTLIKEARERGIPVLIGSDNVQDPFCPIGDYDPVQALATGVLAGQLESPFDAWSDAICRNDWLNRGTPRPGSIGGPADFVIFPQARAQGFPGRTHARIVLRNGRAIAPDTVPAGYIPLS</sequence>
<name>A0A556AGU0_9BURK</name>
<dbReference type="GO" id="GO:0004131">
    <property type="term" value="F:cytosine deaminase activity"/>
    <property type="evidence" value="ECO:0007669"/>
    <property type="project" value="TreeGrafter"/>
</dbReference>
<dbReference type="Gene3D" id="2.30.40.10">
    <property type="entry name" value="Urease, subunit C, domain 1"/>
    <property type="match status" value="1"/>
</dbReference>
<dbReference type="Gene3D" id="3.20.20.140">
    <property type="entry name" value="Metal-dependent hydrolases"/>
    <property type="match status" value="1"/>
</dbReference>
<evidence type="ECO:0000313" key="2">
    <source>
        <dbReference type="EMBL" id="TSH92116.1"/>
    </source>
</evidence>
<proteinExistence type="predicted"/>
<feature type="domain" description="Amidohydrolase 3" evidence="1">
    <location>
        <begin position="105"/>
        <end position="412"/>
    </location>
</feature>
<gene>
    <name evidence="2" type="ORF">FOZ76_17230</name>
</gene>
<dbReference type="GO" id="GO:0035888">
    <property type="term" value="F:isoguanine deaminase activity"/>
    <property type="evidence" value="ECO:0007669"/>
    <property type="project" value="TreeGrafter"/>
</dbReference>
<comment type="caution">
    <text evidence="2">The sequence shown here is derived from an EMBL/GenBank/DDBJ whole genome shotgun (WGS) entry which is preliminary data.</text>
</comment>
<organism evidence="2 3">
    <name type="scientific">Verticiella sediminum</name>
    <dbReference type="NCBI Taxonomy" id="1247510"/>
    <lineage>
        <taxon>Bacteria</taxon>
        <taxon>Pseudomonadati</taxon>
        <taxon>Pseudomonadota</taxon>
        <taxon>Betaproteobacteria</taxon>
        <taxon>Burkholderiales</taxon>
        <taxon>Alcaligenaceae</taxon>
        <taxon>Verticiella</taxon>
    </lineage>
</organism>
<keyword evidence="2" id="KW-0378">Hydrolase</keyword>
<dbReference type="OrthoDB" id="9815027at2"/>
<dbReference type="GO" id="GO:0006209">
    <property type="term" value="P:cytosine catabolic process"/>
    <property type="evidence" value="ECO:0007669"/>
    <property type="project" value="TreeGrafter"/>
</dbReference>
<dbReference type="PANTHER" id="PTHR32027:SF0">
    <property type="entry name" value="CYTOSINE DEAMINASE"/>
    <property type="match status" value="1"/>
</dbReference>
<dbReference type="RefSeq" id="WP_143949529.1">
    <property type="nucleotide sequence ID" value="NZ_BAABMB010000007.1"/>
</dbReference>
<dbReference type="Pfam" id="PF07969">
    <property type="entry name" value="Amidohydro_3"/>
    <property type="match status" value="1"/>
</dbReference>
<dbReference type="PANTHER" id="PTHR32027">
    <property type="entry name" value="CYTOSINE DEAMINASE"/>
    <property type="match status" value="1"/>
</dbReference>
<protein>
    <submittedName>
        <fullName evidence="2">Amidohydrolase family protein</fullName>
    </submittedName>
</protein>
<dbReference type="SUPFAM" id="SSF51556">
    <property type="entry name" value="Metallo-dependent hydrolases"/>
    <property type="match status" value="1"/>
</dbReference>
<dbReference type="AlphaFoldDB" id="A0A556AGU0"/>
<dbReference type="EMBL" id="VLTJ01000030">
    <property type="protein sequence ID" value="TSH92116.1"/>
    <property type="molecule type" value="Genomic_DNA"/>
</dbReference>
<dbReference type="InterPro" id="IPR052349">
    <property type="entry name" value="Metallo-hydrolase_Enzymes"/>
</dbReference>
<accession>A0A556AGU0</accession>